<organism evidence="1 2">
    <name type="scientific">Pyricularia grisea</name>
    <name type="common">Crabgrass-specific blast fungus</name>
    <name type="synonym">Magnaporthe grisea</name>
    <dbReference type="NCBI Taxonomy" id="148305"/>
    <lineage>
        <taxon>Eukaryota</taxon>
        <taxon>Fungi</taxon>
        <taxon>Dikarya</taxon>
        <taxon>Ascomycota</taxon>
        <taxon>Pezizomycotina</taxon>
        <taxon>Sordariomycetes</taxon>
        <taxon>Sordariomycetidae</taxon>
        <taxon>Magnaporthales</taxon>
        <taxon>Pyriculariaceae</taxon>
        <taxon>Pyricularia</taxon>
    </lineage>
</organism>
<dbReference type="Proteomes" id="UP000515153">
    <property type="component" value="Unplaced"/>
</dbReference>
<dbReference type="KEGG" id="pgri:PgNI_07868"/>
<gene>
    <name evidence="2" type="ORF">PgNI_07868</name>
</gene>
<reference evidence="2" key="2">
    <citation type="submission" date="2019-10" db="EMBL/GenBank/DDBJ databases">
        <authorList>
            <consortium name="NCBI Genome Project"/>
        </authorList>
    </citation>
    <scope>NUCLEOTIDE SEQUENCE</scope>
    <source>
        <strain evidence="2">NI907</strain>
    </source>
</reference>
<proteinExistence type="predicted"/>
<keyword evidence="1" id="KW-1185">Reference proteome</keyword>
<reference evidence="2" key="1">
    <citation type="journal article" date="2019" name="Mol. Biol. Evol.">
        <title>Blast fungal genomes show frequent chromosomal changes, gene gains and losses, and effector gene turnover.</title>
        <authorList>
            <person name="Gomez Luciano L.B."/>
            <person name="Jason Tsai I."/>
            <person name="Chuma I."/>
            <person name="Tosa Y."/>
            <person name="Chen Y.H."/>
            <person name="Li J.Y."/>
            <person name="Li M.Y."/>
            <person name="Jade Lu M.Y."/>
            <person name="Nakayashiki H."/>
            <person name="Li W.H."/>
        </authorList>
    </citation>
    <scope>NUCLEOTIDE SEQUENCE</scope>
    <source>
        <strain evidence="2">NI907</strain>
    </source>
</reference>
<name>A0A6P8B0T5_PYRGI</name>
<dbReference type="GeneID" id="41962782"/>
<evidence type="ECO:0000313" key="1">
    <source>
        <dbReference type="Proteomes" id="UP000515153"/>
    </source>
</evidence>
<sequence>MGASKLFCPTMPKLENFSAGSSFQPLSVSMTKVTSYGQIRYLSNKSTPRYAKGLSKVGRLWLFIKVHGKGFWSR</sequence>
<accession>A0A6P8B0T5</accession>
<evidence type="ECO:0000313" key="2">
    <source>
        <dbReference type="RefSeq" id="XP_030980765.1"/>
    </source>
</evidence>
<reference evidence="2" key="3">
    <citation type="submission" date="2025-08" db="UniProtKB">
        <authorList>
            <consortium name="RefSeq"/>
        </authorList>
    </citation>
    <scope>IDENTIFICATION</scope>
    <source>
        <strain evidence="2">NI907</strain>
    </source>
</reference>
<dbReference type="RefSeq" id="XP_030980765.1">
    <property type="nucleotide sequence ID" value="XM_031127873.1"/>
</dbReference>
<protein>
    <submittedName>
        <fullName evidence="2">Uncharacterized protein</fullName>
    </submittedName>
</protein>
<feature type="non-terminal residue" evidence="2">
    <location>
        <position position="74"/>
    </location>
</feature>
<dbReference type="AlphaFoldDB" id="A0A6P8B0T5"/>